<name>A0ABD7VQ74_BIFBR</name>
<sequence length="48" mass="5125">MATERPLVAAMALHEDSRGLRVLLQGLDDALTDGLGADEAERANRHAP</sequence>
<evidence type="ECO:0008006" key="3">
    <source>
        <dbReference type="Google" id="ProtNLM"/>
    </source>
</evidence>
<protein>
    <recommendedName>
        <fullName evidence="3">Transposase</fullName>
    </recommendedName>
</protein>
<comment type="caution">
    <text evidence="1">The sequence shown here is derived from an EMBL/GenBank/DDBJ whole genome shotgun (WGS) entry which is preliminary data.</text>
</comment>
<proteinExistence type="predicted"/>
<reference evidence="1 2" key="1">
    <citation type="submission" date="2019-10" db="EMBL/GenBank/DDBJ databases">
        <authorList>
            <consortium name="Melissa Lawson"/>
            <person name="O'neill I."/>
        </authorList>
    </citation>
    <scope>NUCLEOTIDE SEQUENCE [LARGE SCALE GENOMIC DNA]</scope>
    <source>
        <strain evidence="1">LH_24</strain>
    </source>
</reference>
<accession>A0ABD7VQ74</accession>
<gene>
    <name evidence="1" type="ORF">BIFLH24_00613</name>
</gene>
<dbReference type="Proteomes" id="UP000494173">
    <property type="component" value="Unassembled WGS sequence"/>
</dbReference>
<dbReference type="AlphaFoldDB" id="A0ABD7VQ74"/>
<evidence type="ECO:0000313" key="2">
    <source>
        <dbReference type="Proteomes" id="UP000494173"/>
    </source>
</evidence>
<organism evidence="1 2">
    <name type="scientific">Bifidobacterium breve</name>
    <dbReference type="NCBI Taxonomy" id="1685"/>
    <lineage>
        <taxon>Bacteria</taxon>
        <taxon>Bacillati</taxon>
        <taxon>Actinomycetota</taxon>
        <taxon>Actinomycetes</taxon>
        <taxon>Bifidobacteriales</taxon>
        <taxon>Bifidobacteriaceae</taxon>
        <taxon>Bifidobacterium</taxon>
    </lineage>
</organism>
<evidence type="ECO:0000313" key="1">
    <source>
        <dbReference type="EMBL" id="VWQ16723.1"/>
    </source>
</evidence>
<dbReference type="EMBL" id="CABWKB010000012">
    <property type="protein sequence ID" value="VWQ16723.1"/>
    <property type="molecule type" value="Genomic_DNA"/>
</dbReference>